<protein>
    <submittedName>
        <fullName evidence="8">Possible integral membrane protein</fullName>
    </submittedName>
</protein>
<dbReference type="RefSeq" id="WP_045624992.1">
    <property type="nucleotide sequence ID" value="NZ_BAYM01000089.1"/>
</dbReference>
<evidence type="ECO:0000256" key="6">
    <source>
        <dbReference type="SAM" id="Phobius"/>
    </source>
</evidence>
<keyword evidence="3 6" id="KW-1133">Transmembrane helix</keyword>
<evidence type="ECO:0000256" key="3">
    <source>
        <dbReference type="ARBA" id="ARBA00022989"/>
    </source>
</evidence>
<organism evidence="8 9">
    <name type="scientific">Lacticaseibacillus paracasei NRIC 0644</name>
    <dbReference type="NCBI Taxonomy" id="1435038"/>
    <lineage>
        <taxon>Bacteria</taxon>
        <taxon>Bacillati</taxon>
        <taxon>Bacillota</taxon>
        <taxon>Bacilli</taxon>
        <taxon>Lactobacillales</taxon>
        <taxon>Lactobacillaceae</taxon>
        <taxon>Lacticaseibacillus</taxon>
    </lineage>
</organism>
<keyword evidence="2 6" id="KW-0812">Transmembrane</keyword>
<dbReference type="GO" id="GO:0005886">
    <property type="term" value="C:plasma membrane"/>
    <property type="evidence" value="ECO:0007669"/>
    <property type="project" value="InterPro"/>
</dbReference>
<evidence type="ECO:0000313" key="8">
    <source>
        <dbReference type="EMBL" id="GAN36835.1"/>
    </source>
</evidence>
<dbReference type="AlphaFoldDB" id="A0A0C9NXZ3"/>
<accession>A0A0C9NXZ3</accession>
<keyword evidence="1" id="KW-1003">Cell membrane</keyword>
<evidence type="ECO:0000256" key="1">
    <source>
        <dbReference type="ARBA" id="ARBA00022475"/>
    </source>
</evidence>
<proteinExistence type="predicted"/>
<evidence type="ECO:0000256" key="2">
    <source>
        <dbReference type="ARBA" id="ARBA00022692"/>
    </source>
</evidence>
<dbReference type="InterPro" id="IPR010445">
    <property type="entry name" value="LapA_dom"/>
</dbReference>
<evidence type="ECO:0000313" key="9">
    <source>
        <dbReference type="Proteomes" id="UP000032552"/>
    </source>
</evidence>
<name>A0A0C9NXZ3_LACPA</name>
<feature type="compositionally biased region" description="Basic and acidic residues" evidence="5">
    <location>
        <begin position="98"/>
        <end position="111"/>
    </location>
</feature>
<dbReference type="PANTHER" id="PTHR41335:SF1">
    <property type="entry name" value="MEMBRANE PROTEIN"/>
    <property type="match status" value="1"/>
</dbReference>
<evidence type="ECO:0000256" key="4">
    <source>
        <dbReference type="ARBA" id="ARBA00023136"/>
    </source>
</evidence>
<comment type="caution">
    <text evidence="8">The sequence shown here is derived from an EMBL/GenBank/DDBJ whole genome shotgun (WGS) entry which is preliminary data.</text>
</comment>
<evidence type="ECO:0000259" key="7">
    <source>
        <dbReference type="Pfam" id="PF06305"/>
    </source>
</evidence>
<keyword evidence="4 6" id="KW-0472">Membrane</keyword>
<reference evidence="9" key="1">
    <citation type="submission" date="2014-05" db="EMBL/GenBank/DDBJ databases">
        <title>Whole genome sequencing of Lactobacillus casei NRIC0644.</title>
        <authorList>
            <person name="Atarashi H."/>
            <person name="Yoshida Y."/>
            <person name="Fujimura S."/>
            <person name="Tanaka N."/>
            <person name="Shiwa Y."/>
            <person name="Yoshikawa H."/>
            <person name="Okada S."/>
            <person name="Nakagawa J."/>
        </authorList>
    </citation>
    <scope>NUCLEOTIDE SEQUENCE [LARGE SCALE GENOMIC DNA]</scope>
    <source>
        <strain evidence="9">NRIC0644</strain>
    </source>
</reference>
<sequence>MKGQQRFIIGLVLALILIVFALLNGQDVSVNFFGIQLKWPLIVIIAVSVLIGAVVTWLISTSAVSSAKKQIRELQQRITELTKSNKTDKPAPKPVQAPKEEPSTDAMDTKK</sequence>
<dbReference type="PANTHER" id="PTHR41335">
    <property type="entry name" value="MEMBRANE PROTEIN-RELATED"/>
    <property type="match status" value="1"/>
</dbReference>
<gene>
    <name evidence="8" type="ORF">LC0644_1424</name>
</gene>
<feature type="transmembrane region" description="Helical" evidence="6">
    <location>
        <begin position="41"/>
        <end position="64"/>
    </location>
</feature>
<dbReference type="EMBL" id="BAYM01000089">
    <property type="protein sequence ID" value="GAN36835.1"/>
    <property type="molecule type" value="Genomic_DNA"/>
</dbReference>
<dbReference type="Pfam" id="PF06305">
    <property type="entry name" value="LapA_dom"/>
    <property type="match status" value="1"/>
</dbReference>
<feature type="domain" description="Lipopolysaccharide assembly protein A" evidence="7">
    <location>
        <begin position="24"/>
        <end position="84"/>
    </location>
</feature>
<dbReference type="Proteomes" id="UP000032552">
    <property type="component" value="Unassembled WGS sequence"/>
</dbReference>
<feature type="region of interest" description="Disordered" evidence="5">
    <location>
        <begin position="81"/>
        <end position="111"/>
    </location>
</feature>
<evidence type="ECO:0000256" key="5">
    <source>
        <dbReference type="SAM" id="MobiDB-lite"/>
    </source>
</evidence>